<proteinExistence type="predicted"/>
<organism evidence="2 3">
    <name type="scientific">Sphingomonas lycopersici</name>
    <dbReference type="NCBI Taxonomy" id="2951807"/>
    <lineage>
        <taxon>Bacteria</taxon>
        <taxon>Pseudomonadati</taxon>
        <taxon>Pseudomonadota</taxon>
        <taxon>Alphaproteobacteria</taxon>
        <taxon>Sphingomonadales</taxon>
        <taxon>Sphingomonadaceae</taxon>
        <taxon>Sphingomonas</taxon>
    </lineage>
</organism>
<comment type="caution">
    <text evidence="2">The sequence shown here is derived from an EMBL/GenBank/DDBJ whole genome shotgun (WGS) entry which is preliminary data.</text>
</comment>
<gene>
    <name evidence="2" type="ORF">NEE01_16110</name>
</gene>
<dbReference type="Proteomes" id="UP001165565">
    <property type="component" value="Unassembled WGS sequence"/>
</dbReference>
<feature type="region of interest" description="Disordered" evidence="1">
    <location>
        <begin position="1"/>
        <end position="27"/>
    </location>
</feature>
<evidence type="ECO:0000313" key="2">
    <source>
        <dbReference type="EMBL" id="MCW6536304.1"/>
    </source>
</evidence>
<name>A0AA41ZG70_9SPHN</name>
<keyword evidence="3" id="KW-1185">Reference proteome</keyword>
<accession>A0AA41ZG70</accession>
<sequence>MDGHATKRGGDREFHERRAKQAQGMAIRATSLSIRRLHLQMAAEHERRADIVDE</sequence>
<reference evidence="2" key="1">
    <citation type="submission" date="2022-06" db="EMBL/GenBank/DDBJ databases">
        <title>Sphingomonas sp. nov. isolated from rhizosphere soil of tomato.</title>
        <authorList>
            <person name="Dong H."/>
            <person name="Gao R."/>
        </authorList>
    </citation>
    <scope>NUCLEOTIDE SEQUENCE</scope>
    <source>
        <strain evidence="2">MMSM24</strain>
    </source>
</reference>
<dbReference type="AlphaFoldDB" id="A0AA41ZG70"/>
<protein>
    <submittedName>
        <fullName evidence="2">Uncharacterized protein</fullName>
    </submittedName>
</protein>
<dbReference type="RefSeq" id="WP_265269708.1">
    <property type="nucleotide sequence ID" value="NZ_JANFAV010000012.1"/>
</dbReference>
<evidence type="ECO:0000313" key="3">
    <source>
        <dbReference type="Proteomes" id="UP001165565"/>
    </source>
</evidence>
<feature type="compositionally biased region" description="Basic and acidic residues" evidence="1">
    <location>
        <begin position="1"/>
        <end position="16"/>
    </location>
</feature>
<dbReference type="EMBL" id="JANFAV010000012">
    <property type="protein sequence ID" value="MCW6536304.1"/>
    <property type="molecule type" value="Genomic_DNA"/>
</dbReference>
<evidence type="ECO:0000256" key="1">
    <source>
        <dbReference type="SAM" id="MobiDB-lite"/>
    </source>
</evidence>